<keyword evidence="1" id="KW-1133">Transmembrane helix</keyword>
<keyword evidence="1" id="KW-0472">Membrane</keyword>
<dbReference type="EMBL" id="JQCR01000003">
    <property type="protein sequence ID" value="KGE17956.1"/>
    <property type="molecule type" value="Genomic_DNA"/>
</dbReference>
<dbReference type="eggNOG" id="ENOG50333WI">
    <property type="taxonomic scope" value="Bacteria"/>
</dbReference>
<evidence type="ECO:0000256" key="1">
    <source>
        <dbReference type="SAM" id="Phobius"/>
    </source>
</evidence>
<accession>A0A098M7D6</accession>
<dbReference type="OrthoDB" id="2988117at2"/>
<comment type="caution">
    <text evidence="2">The sequence shown here is derived from an EMBL/GenBank/DDBJ whole genome shotgun (WGS) entry which is preliminary data.</text>
</comment>
<protein>
    <submittedName>
        <fullName evidence="2">Uncharacterized protein</fullName>
    </submittedName>
</protein>
<keyword evidence="1" id="KW-0812">Transmembrane</keyword>
<reference evidence="2 3" key="1">
    <citation type="submission" date="2014-08" db="EMBL/GenBank/DDBJ databases">
        <authorList>
            <person name="den Bakker H.C."/>
        </authorList>
    </citation>
    <scope>NUCLEOTIDE SEQUENCE [LARGE SCALE GENOMIC DNA]</scope>
    <source>
        <strain evidence="2 3">DSM 18334</strain>
    </source>
</reference>
<gene>
    <name evidence="2" type="ORF">PWYN_25780</name>
</gene>
<organism evidence="2 3">
    <name type="scientific">Paenibacillus wynnii</name>
    <dbReference type="NCBI Taxonomy" id="268407"/>
    <lineage>
        <taxon>Bacteria</taxon>
        <taxon>Bacillati</taxon>
        <taxon>Bacillota</taxon>
        <taxon>Bacilli</taxon>
        <taxon>Bacillales</taxon>
        <taxon>Paenibacillaceae</taxon>
        <taxon>Paenibacillus</taxon>
    </lineage>
</organism>
<dbReference type="RefSeq" id="WP_036657526.1">
    <property type="nucleotide sequence ID" value="NZ_JQCR01000003.1"/>
</dbReference>
<dbReference type="STRING" id="268407.PWYN_25780"/>
<reference evidence="2 3" key="2">
    <citation type="submission" date="2014-10" db="EMBL/GenBank/DDBJ databases">
        <title>Comparative genomics of the Paenibacillus odorifer group.</title>
        <authorList>
            <person name="Tsai Y.-C."/>
            <person name="Martin N."/>
            <person name="Korlach J."/>
            <person name="Wiedmann M."/>
        </authorList>
    </citation>
    <scope>NUCLEOTIDE SEQUENCE [LARGE SCALE GENOMIC DNA]</scope>
    <source>
        <strain evidence="2 3">DSM 18334</strain>
    </source>
</reference>
<feature type="transmembrane region" description="Helical" evidence="1">
    <location>
        <begin position="9"/>
        <end position="29"/>
    </location>
</feature>
<evidence type="ECO:0000313" key="3">
    <source>
        <dbReference type="Proteomes" id="UP000029734"/>
    </source>
</evidence>
<name>A0A098M7D6_9BACL</name>
<keyword evidence="3" id="KW-1185">Reference proteome</keyword>
<dbReference type="AlphaFoldDB" id="A0A098M7D6"/>
<evidence type="ECO:0000313" key="2">
    <source>
        <dbReference type="EMBL" id="KGE17956.1"/>
    </source>
</evidence>
<sequence length="157" mass="17463">MSGNSDRAVMVLISVALSIWVLYRVYIWLQSSPRSFMKDTIPINKEIIPHPALDMLEAAGYEVVGGKLRIPLSFTADGSILYSRLYIDYVAAANDGTLYLVMLERPRKQLERTGSGIRDFLLPYLLLYPECGGVLFVNLSSTKVSVIKLGKDDGESD</sequence>
<proteinExistence type="predicted"/>
<dbReference type="Proteomes" id="UP000029734">
    <property type="component" value="Unassembled WGS sequence"/>
</dbReference>